<dbReference type="OrthoDB" id="2389494at2"/>
<keyword evidence="2" id="KW-1185">Reference proteome</keyword>
<accession>A0A1G9D6Y3</accession>
<gene>
    <name evidence="1" type="ORF">SAMN05216216_10578</name>
</gene>
<organism evidence="1 2">
    <name type="scientific">Lacicoccus qingdaonensis</name>
    <dbReference type="NCBI Taxonomy" id="576118"/>
    <lineage>
        <taxon>Bacteria</taxon>
        <taxon>Bacillati</taxon>
        <taxon>Bacillota</taxon>
        <taxon>Bacilli</taxon>
        <taxon>Bacillales</taxon>
        <taxon>Salinicoccaceae</taxon>
        <taxon>Lacicoccus</taxon>
    </lineage>
</organism>
<dbReference type="RefSeq" id="WP_092985183.1">
    <property type="nucleotide sequence ID" value="NZ_FNFY01000005.1"/>
</dbReference>
<evidence type="ECO:0000313" key="1">
    <source>
        <dbReference type="EMBL" id="SDK59696.1"/>
    </source>
</evidence>
<dbReference type="EMBL" id="FNFY01000005">
    <property type="protein sequence ID" value="SDK59696.1"/>
    <property type="molecule type" value="Genomic_DNA"/>
</dbReference>
<dbReference type="PROSITE" id="PS51257">
    <property type="entry name" value="PROKAR_LIPOPROTEIN"/>
    <property type="match status" value="1"/>
</dbReference>
<evidence type="ECO:0000313" key="2">
    <source>
        <dbReference type="Proteomes" id="UP000199008"/>
    </source>
</evidence>
<proteinExistence type="predicted"/>
<name>A0A1G9D6Y3_9BACL</name>
<dbReference type="Proteomes" id="UP000199008">
    <property type="component" value="Unassembled WGS sequence"/>
</dbReference>
<protein>
    <recommendedName>
        <fullName evidence="3">Lipoprotein</fullName>
    </recommendedName>
</protein>
<dbReference type="AlphaFoldDB" id="A0A1G9D6Y3"/>
<evidence type="ECO:0008006" key="3">
    <source>
        <dbReference type="Google" id="ProtNLM"/>
    </source>
</evidence>
<sequence length="153" mass="17057">MIRVSWGMLVFLVTIIFTGCSSDDDFSGRTFTIVDASSLLETKEQEDIQEKTRRVLLSLTFDSGEVTINSNQDLTGEYETIDDRLEVTLKDGKGDITLVFSDLASSVEKDVKYTAEISDIDYSLSGTDELSQLEFIASDNTEGMMVSFEEDTE</sequence>
<reference evidence="2" key="1">
    <citation type="submission" date="2016-10" db="EMBL/GenBank/DDBJ databases">
        <authorList>
            <person name="Varghese N."/>
            <person name="Submissions S."/>
        </authorList>
    </citation>
    <scope>NUCLEOTIDE SEQUENCE [LARGE SCALE GENOMIC DNA]</scope>
    <source>
        <strain evidence="2">CGMCC 1.8895</strain>
    </source>
</reference>